<organism evidence="6 7">
    <name type="scientific">Amycolatopsis mongoliensis</name>
    <dbReference type="NCBI Taxonomy" id="715475"/>
    <lineage>
        <taxon>Bacteria</taxon>
        <taxon>Bacillati</taxon>
        <taxon>Actinomycetota</taxon>
        <taxon>Actinomycetes</taxon>
        <taxon>Pseudonocardiales</taxon>
        <taxon>Pseudonocardiaceae</taxon>
        <taxon>Amycolatopsis</taxon>
    </lineage>
</organism>
<dbReference type="Proteomes" id="UP001239397">
    <property type="component" value="Chromosome"/>
</dbReference>
<gene>
    <name evidence="6" type="ORF">QRX60_31380</name>
</gene>
<keyword evidence="1" id="KW-0479">Metal-binding</keyword>
<sequence>MNPTRSPRFTSAAPVVLAVAIVVALTMPMPSAAAATTDGLPCEANSANTFSLDAKAGYVSTPDGNSIYMWSYSSSTKAFQLPGPMLCVDSGVTVTVVLHNTLPEATSIVFPGQHHQRANGHPAQPQADTTGLTSLTDAAAPLTGSVTYTFTAGSPGTYLYESGTDVAKQREMGLSGALVVRPPGQPDHANGRADSAFDLNREYVYLLSEVDPDLHLAVERKRAFDVTKTKARYFFINGRSMPDTIAPTGAAWLPNQPYGSLVHLKPFVPGDPDSRPALVRYLNAGSVNYPFHPHGNDQRVITEDGQPVQGAGGSDASYDKFLIDIGPGQSADTLDQWVDAEHWNGETNPIPVPLPQLQDQIVGPGTETWFSENPYLGGQPGEVPAGVVRNNQCGEYYMVAHSHALEQATNYGASFGGMMTLVRIDPAAGCPS</sequence>
<dbReference type="PANTHER" id="PTHR11709">
    <property type="entry name" value="MULTI-COPPER OXIDASE"/>
    <property type="match status" value="1"/>
</dbReference>
<evidence type="ECO:0000256" key="1">
    <source>
        <dbReference type="ARBA" id="ARBA00022723"/>
    </source>
</evidence>
<evidence type="ECO:0000256" key="4">
    <source>
        <dbReference type="SAM" id="SignalP"/>
    </source>
</evidence>
<dbReference type="SUPFAM" id="SSF49503">
    <property type="entry name" value="Cupredoxins"/>
    <property type="match status" value="2"/>
</dbReference>
<evidence type="ECO:0000256" key="3">
    <source>
        <dbReference type="ARBA" id="ARBA00023008"/>
    </source>
</evidence>
<evidence type="ECO:0000313" key="7">
    <source>
        <dbReference type="Proteomes" id="UP001239397"/>
    </source>
</evidence>
<dbReference type="GO" id="GO:0005507">
    <property type="term" value="F:copper ion binding"/>
    <property type="evidence" value="ECO:0007669"/>
    <property type="project" value="InterPro"/>
</dbReference>
<keyword evidence="4" id="KW-0732">Signal</keyword>
<feature type="signal peptide" evidence="4">
    <location>
        <begin position="1"/>
        <end position="34"/>
    </location>
</feature>
<dbReference type="GO" id="GO:0016491">
    <property type="term" value="F:oxidoreductase activity"/>
    <property type="evidence" value="ECO:0007669"/>
    <property type="project" value="UniProtKB-KW"/>
</dbReference>
<name>A0A9Y2JIW4_9PSEU</name>
<evidence type="ECO:0000259" key="5">
    <source>
        <dbReference type="Pfam" id="PF07732"/>
    </source>
</evidence>
<dbReference type="EMBL" id="CP127295">
    <property type="protein sequence ID" value="WIX98554.1"/>
    <property type="molecule type" value="Genomic_DNA"/>
</dbReference>
<feature type="chain" id="PRO_5040993362" evidence="4">
    <location>
        <begin position="35"/>
        <end position="432"/>
    </location>
</feature>
<keyword evidence="7" id="KW-1185">Reference proteome</keyword>
<dbReference type="Gene3D" id="2.60.40.420">
    <property type="entry name" value="Cupredoxins - blue copper proteins"/>
    <property type="match status" value="1"/>
</dbReference>
<proteinExistence type="predicted"/>
<evidence type="ECO:0000313" key="6">
    <source>
        <dbReference type="EMBL" id="WIX98554.1"/>
    </source>
</evidence>
<protein>
    <submittedName>
        <fullName evidence="6">Multicopper oxidase domain-containing protein</fullName>
    </submittedName>
</protein>
<evidence type="ECO:0000256" key="2">
    <source>
        <dbReference type="ARBA" id="ARBA00023002"/>
    </source>
</evidence>
<accession>A0A9Y2JIW4</accession>
<dbReference type="AlphaFoldDB" id="A0A9Y2JIW4"/>
<dbReference type="InterPro" id="IPR011707">
    <property type="entry name" value="Cu-oxidase-like_N"/>
</dbReference>
<dbReference type="Pfam" id="PF07732">
    <property type="entry name" value="Cu-oxidase_3"/>
    <property type="match status" value="1"/>
</dbReference>
<dbReference type="PANTHER" id="PTHR11709:SF394">
    <property type="entry name" value="FI03373P-RELATED"/>
    <property type="match status" value="1"/>
</dbReference>
<feature type="domain" description="Plastocyanin-like" evidence="5">
    <location>
        <begin position="80"/>
        <end position="183"/>
    </location>
</feature>
<keyword evidence="3" id="KW-0186">Copper</keyword>
<dbReference type="InterPro" id="IPR008972">
    <property type="entry name" value="Cupredoxin"/>
</dbReference>
<dbReference type="RefSeq" id="WP_285995039.1">
    <property type="nucleotide sequence ID" value="NZ_CP127295.1"/>
</dbReference>
<dbReference type="KEGG" id="amog:QRX60_31380"/>
<keyword evidence="2" id="KW-0560">Oxidoreductase</keyword>
<dbReference type="InterPro" id="IPR045087">
    <property type="entry name" value="Cu-oxidase_fam"/>
</dbReference>
<reference evidence="6 7" key="1">
    <citation type="submission" date="2023-06" db="EMBL/GenBank/DDBJ databases">
        <authorList>
            <person name="Oyuntsetseg B."/>
            <person name="Kim S.B."/>
        </authorList>
    </citation>
    <scope>NUCLEOTIDE SEQUENCE [LARGE SCALE GENOMIC DNA]</scope>
    <source>
        <strain evidence="6 7">4-36</strain>
    </source>
</reference>